<dbReference type="InterPro" id="IPR006680">
    <property type="entry name" value="Amidohydro-rel"/>
</dbReference>
<comment type="cofactor">
    <cofactor evidence="5 8 11">
        <name>Ni cation</name>
        <dbReference type="ChEBI" id="CHEBI:25516"/>
    </cofactor>
    <text evidence="5 8 11">Binds 2 nickel ions per subunit.</text>
</comment>
<keyword evidence="2 5" id="KW-0533">Nickel</keyword>
<gene>
    <name evidence="5 14" type="primary">ureC</name>
    <name evidence="14" type="ORF">AMYX_01900</name>
</gene>
<evidence type="ECO:0000256" key="6">
    <source>
        <dbReference type="NCBIfam" id="TIGR01792"/>
    </source>
</evidence>
<evidence type="ECO:0000313" key="14">
    <source>
        <dbReference type="EMBL" id="GEJ55449.1"/>
    </source>
</evidence>
<dbReference type="InterPro" id="IPR017950">
    <property type="entry name" value="Urease_AS"/>
</dbReference>
<dbReference type="PROSITE" id="PS51368">
    <property type="entry name" value="UREASE_3"/>
    <property type="match status" value="1"/>
</dbReference>
<evidence type="ECO:0000256" key="11">
    <source>
        <dbReference type="RuleBase" id="RU000510"/>
    </source>
</evidence>
<accession>A0A7I9VGT0</accession>
<reference evidence="15" key="1">
    <citation type="journal article" date="2020" name="Appl. Environ. Microbiol.">
        <title>Diazotrophic Anaeromyxobacter Isolates from Soils.</title>
        <authorList>
            <person name="Masuda Y."/>
            <person name="Yamanaka H."/>
            <person name="Xu Z.X."/>
            <person name="Shiratori Y."/>
            <person name="Aono T."/>
            <person name="Amachi S."/>
            <person name="Senoo K."/>
            <person name="Itoh H."/>
        </authorList>
    </citation>
    <scope>NUCLEOTIDE SEQUENCE [LARGE SCALE GENOMIC DNA]</scope>
    <source>
        <strain evidence="15">R267</strain>
    </source>
</reference>
<dbReference type="GO" id="GO:0009039">
    <property type="term" value="F:urease activity"/>
    <property type="evidence" value="ECO:0007669"/>
    <property type="project" value="UniProtKB-UniRule"/>
</dbReference>
<feature type="domain" description="Urease" evidence="13">
    <location>
        <begin position="133"/>
        <end position="571"/>
    </location>
</feature>
<dbReference type="UniPathway" id="UPA00258">
    <property type="reaction ID" value="UER00370"/>
</dbReference>
<dbReference type="PROSITE" id="PS00145">
    <property type="entry name" value="UREASE_2"/>
    <property type="match status" value="1"/>
</dbReference>
<dbReference type="NCBIfam" id="TIGR01792">
    <property type="entry name" value="urease_alph"/>
    <property type="match status" value="1"/>
</dbReference>
<evidence type="ECO:0000256" key="5">
    <source>
        <dbReference type="HAMAP-Rule" id="MF_01953"/>
    </source>
</evidence>
<comment type="similarity">
    <text evidence="5 12">Belongs to the metallo-dependent hydrolases superfamily. Urease alpha subunit family.</text>
</comment>
<dbReference type="SUPFAM" id="SSF51338">
    <property type="entry name" value="Composite domain of metallo-dependent hydrolases"/>
    <property type="match status" value="2"/>
</dbReference>
<dbReference type="Pfam" id="PF01979">
    <property type="entry name" value="Amidohydro_1"/>
    <property type="match status" value="1"/>
</dbReference>
<dbReference type="InterPro" id="IPR050112">
    <property type="entry name" value="Urease_alpha_subunit"/>
</dbReference>
<evidence type="ECO:0000256" key="8">
    <source>
        <dbReference type="PIRSR" id="PIRSR611612-51"/>
    </source>
</evidence>
<feature type="binding site" description="via carbamate group" evidence="5 8">
    <location>
        <position position="221"/>
    </location>
    <ligand>
        <name>Ni(2+)</name>
        <dbReference type="ChEBI" id="CHEBI:49786"/>
        <label>2</label>
    </ligand>
</feature>
<evidence type="ECO:0000256" key="1">
    <source>
        <dbReference type="ARBA" id="ARBA00004897"/>
    </source>
</evidence>
<dbReference type="CDD" id="cd00375">
    <property type="entry name" value="Urease_alpha"/>
    <property type="match status" value="1"/>
</dbReference>
<keyword evidence="5 10" id="KW-0963">Cytoplasm</keyword>
<evidence type="ECO:0000256" key="2">
    <source>
        <dbReference type="ARBA" id="ARBA00022596"/>
    </source>
</evidence>
<comment type="PTM">
    <text evidence="5">Carboxylation allows a single lysine to coordinate two nickel ions.</text>
</comment>
<sequence>MSRRMDRRQYAEVYGVTTGDRLRLGDTALVLEVERDATTYGDECKFGGGKVLRDGMGQAAGVPDEVALDLVITNALVVDHAGVYKADVGVKGGLIAGIGKAGNPDVMAGVSPELVVGPGTECIAGEGLILTAGAIDSHIHFISPQQAAEAIASGVTTFVGGGTGPAAGTNATTCTPGAWNVARMLQATDALPLNVGLLGKGNASRPEGLAEQLLAGAMGLKLHEDWGTTPAAIDACLRVAEAHDVQVAIHTDTLNEAGCLEHTVAAFAGRTIHTFHTEGAGGGHAPDIIRVCGEPNVLPSSTNPTRPFTVNTLDEHLDMLMVCHHLDPSVPEDLAFAESRIRAETIAAEDVLHDLGALSMMSSDSQAMGRVGEVVTRTWQTADRMRRQRGRLPGEQGDNDNLRIRRYVAKYTINPAVAHGMSHLVGSVERGKLADLVLWRPALFGAKPEVVLKGGLIAWAQMGDANASIPTPQPLLMRPMFGALGGAVGATAVAFVSRGAAEAGVGERYGLAKRVEAVRGCRGLGKRDMRQNDALPRIEVDPETYEVRADGELLRSEPALRLPLAQRYFLF</sequence>
<feature type="binding site" evidence="5 8">
    <location>
        <position position="140"/>
    </location>
    <ligand>
        <name>Ni(2+)</name>
        <dbReference type="ChEBI" id="CHEBI:49786"/>
        <label>1</label>
    </ligand>
</feature>
<keyword evidence="3 5" id="KW-0479">Metal-binding</keyword>
<feature type="binding site" evidence="5 8">
    <location>
        <position position="250"/>
    </location>
    <ligand>
        <name>Ni(2+)</name>
        <dbReference type="ChEBI" id="CHEBI:49786"/>
        <label>2</label>
    </ligand>
</feature>
<evidence type="ECO:0000256" key="3">
    <source>
        <dbReference type="ARBA" id="ARBA00022723"/>
    </source>
</evidence>
<dbReference type="GO" id="GO:0016151">
    <property type="term" value="F:nickel cation binding"/>
    <property type="evidence" value="ECO:0007669"/>
    <property type="project" value="UniProtKB-UniRule"/>
</dbReference>
<evidence type="ECO:0000256" key="4">
    <source>
        <dbReference type="ARBA" id="ARBA00022801"/>
    </source>
</evidence>
<dbReference type="PRINTS" id="PR01752">
    <property type="entry name" value="UREASE"/>
</dbReference>
<name>A0A7I9VGT0_9BACT</name>
<keyword evidence="15" id="KW-1185">Reference proteome</keyword>
<dbReference type="NCBIfam" id="NF009685">
    <property type="entry name" value="PRK13206.1"/>
    <property type="match status" value="1"/>
</dbReference>
<dbReference type="Pfam" id="PF00449">
    <property type="entry name" value="Urease_alpha"/>
    <property type="match status" value="1"/>
</dbReference>
<comment type="catalytic activity">
    <reaction evidence="5 11">
        <text>urea + 2 H2O + H(+) = hydrogencarbonate + 2 NH4(+)</text>
        <dbReference type="Rhea" id="RHEA:20557"/>
        <dbReference type="ChEBI" id="CHEBI:15377"/>
        <dbReference type="ChEBI" id="CHEBI:15378"/>
        <dbReference type="ChEBI" id="CHEBI:16199"/>
        <dbReference type="ChEBI" id="CHEBI:17544"/>
        <dbReference type="ChEBI" id="CHEBI:28938"/>
        <dbReference type="EC" id="3.5.1.5"/>
    </reaction>
</comment>
<dbReference type="GO" id="GO:0005737">
    <property type="term" value="C:cytoplasm"/>
    <property type="evidence" value="ECO:0007669"/>
    <property type="project" value="UniProtKB-SubCell"/>
</dbReference>
<feature type="binding site" evidence="5 8">
    <location>
        <position position="364"/>
    </location>
    <ligand>
        <name>Ni(2+)</name>
        <dbReference type="ChEBI" id="CHEBI:49786"/>
        <label>1</label>
    </ligand>
</feature>
<dbReference type="InterPro" id="IPR011612">
    <property type="entry name" value="Urease_alpha_N_dom"/>
</dbReference>
<feature type="binding site" evidence="5 10">
    <location>
        <position position="223"/>
    </location>
    <ligand>
        <name>substrate</name>
    </ligand>
</feature>
<evidence type="ECO:0000259" key="13">
    <source>
        <dbReference type="PROSITE" id="PS51368"/>
    </source>
</evidence>
<dbReference type="InterPro" id="IPR032466">
    <property type="entry name" value="Metal_Hydrolase"/>
</dbReference>
<dbReference type="InterPro" id="IPR017951">
    <property type="entry name" value="Urease_asu_c"/>
</dbReference>
<proteinExistence type="inferred from homology"/>
<dbReference type="PANTHER" id="PTHR43440">
    <property type="entry name" value="UREASE"/>
    <property type="match status" value="1"/>
</dbReference>
<feature type="binding site" description="via carbamate group" evidence="5 8">
    <location>
        <position position="221"/>
    </location>
    <ligand>
        <name>Ni(2+)</name>
        <dbReference type="ChEBI" id="CHEBI:49786"/>
        <label>1</label>
    </ligand>
</feature>
<dbReference type="Gene3D" id="2.30.40.10">
    <property type="entry name" value="Urease, subunit C, domain 1"/>
    <property type="match status" value="1"/>
</dbReference>
<dbReference type="PROSITE" id="PS01120">
    <property type="entry name" value="UREASE_1"/>
    <property type="match status" value="1"/>
</dbReference>
<evidence type="ECO:0000256" key="7">
    <source>
        <dbReference type="PIRSR" id="PIRSR611612-50"/>
    </source>
</evidence>
<protein>
    <recommendedName>
        <fullName evidence="5 6">Urease subunit alpha</fullName>
        <ecNumber evidence="5 6">3.5.1.5</ecNumber>
    </recommendedName>
    <alternativeName>
        <fullName evidence="5">Urea amidohydrolase subunit alpha</fullName>
    </alternativeName>
</protein>
<dbReference type="InterPro" id="IPR011059">
    <property type="entry name" value="Metal-dep_hydrolase_composite"/>
</dbReference>
<feature type="active site" description="Proton donor" evidence="5 9">
    <location>
        <position position="324"/>
    </location>
</feature>
<dbReference type="Proteomes" id="UP000503640">
    <property type="component" value="Unassembled WGS sequence"/>
</dbReference>
<evidence type="ECO:0000313" key="15">
    <source>
        <dbReference type="Proteomes" id="UP000503640"/>
    </source>
</evidence>
<dbReference type="EC" id="3.5.1.5" evidence="5 6"/>
<evidence type="ECO:0000256" key="12">
    <source>
        <dbReference type="RuleBase" id="RU004158"/>
    </source>
</evidence>
<dbReference type="NCBIfam" id="NF009686">
    <property type="entry name" value="PRK13207.1"/>
    <property type="match status" value="1"/>
</dbReference>
<comment type="pathway">
    <text evidence="1 5">Nitrogen metabolism; urea degradation; CO(2) and NH(3) from urea (urease route): step 1/1.</text>
</comment>
<dbReference type="EMBL" id="BJTG01000001">
    <property type="protein sequence ID" value="GEJ55449.1"/>
    <property type="molecule type" value="Genomic_DNA"/>
</dbReference>
<keyword evidence="4 5" id="KW-0378">Hydrolase</keyword>
<comment type="PTM">
    <text evidence="7">Carbamylation allows a single lysine to coordinate two nickel ions.</text>
</comment>
<dbReference type="HAMAP" id="MF_01953">
    <property type="entry name" value="Urease_alpha"/>
    <property type="match status" value="1"/>
</dbReference>
<dbReference type="GO" id="GO:0043419">
    <property type="term" value="P:urea catabolic process"/>
    <property type="evidence" value="ECO:0007669"/>
    <property type="project" value="UniProtKB-UniRule"/>
</dbReference>
<dbReference type="Gene3D" id="3.20.20.140">
    <property type="entry name" value="Metal-dependent hydrolases"/>
    <property type="match status" value="1"/>
</dbReference>
<dbReference type="InterPro" id="IPR005848">
    <property type="entry name" value="Urease_asu"/>
</dbReference>
<feature type="binding site" evidence="5 8">
    <location>
        <position position="276"/>
    </location>
    <ligand>
        <name>Ni(2+)</name>
        <dbReference type="ChEBI" id="CHEBI:49786"/>
        <label>2</label>
    </ligand>
</feature>
<dbReference type="InterPro" id="IPR029754">
    <property type="entry name" value="Urease_Ni-bd"/>
</dbReference>
<comment type="caution">
    <text evidence="14">The sequence shown here is derived from an EMBL/GenBank/DDBJ whole genome shotgun (WGS) entry which is preliminary data.</text>
</comment>
<comment type="subunit">
    <text evidence="5">Heterotrimer of UreA (gamma), UreB (beta) and UreC (alpha) subunits. Three heterotrimers associate to form the active enzyme.</text>
</comment>
<dbReference type="PANTHER" id="PTHR43440:SF1">
    <property type="entry name" value="UREASE"/>
    <property type="match status" value="1"/>
</dbReference>
<comment type="subcellular location">
    <subcellularLocation>
        <location evidence="5 10">Cytoplasm</location>
    </subcellularLocation>
</comment>
<dbReference type="RefSeq" id="WP_176062246.1">
    <property type="nucleotide sequence ID" value="NZ_BJTG01000001.1"/>
</dbReference>
<feature type="modified residue" description="N6-carboxylysine" evidence="5 7">
    <location>
        <position position="221"/>
    </location>
</feature>
<feature type="binding site" evidence="5 8">
    <location>
        <position position="138"/>
    </location>
    <ligand>
        <name>Ni(2+)</name>
        <dbReference type="ChEBI" id="CHEBI:49786"/>
        <label>1</label>
    </ligand>
</feature>
<evidence type="ECO:0000256" key="10">
    <source>
        <dbReference type="PROSITE-ProRule" id="PRU00700"/>
    </source>
</evidence>
<organism evidence="14 15">
    <name type="scientific">Anaeromyxobacter diazotrophicus</name>
    <dbReference type="NCBI Taxonomy" id="2590199"/>
    <lineage>
        <taxon>Bacteria</taxon>
        <taxon>Pseudomonadati</taxon>
        <taxon>Myxococcota</taxon>
        <taxon>Myxococcia</taxon>
        <taxon>Myxococcales</taxon>
        <taxon>Cystobacterineae</taxon>
        <taxon>Anaeromyxobacteraceae</taxon>
        <taxon>Anaeromyxobacter</taxon>
    </lineage>
</organism>
<evidence type="ECO:0000256" key="9">
    <source>
        <dbReference type="PIRSR" id="PIRSR611612-52"/>
    </source>
</evidence>
<dbReference type="SUPFAM" id="SSF51556">
    <property type="entry name" value="Metallo-dependent hydrolases"/>
    <property type="match status" value="1"/>
</dbReference>
<dbReference type="AlphaFoldDB" id="A0A7I9VGT0"/>